<protein>
    <submittedName>
        <fullName evidence="1">Uncharacterized protein</fullName>
    </submittedName>
</protein>
<gene>
    <name evidence="1" type="ORF">WA026_006302</name>
</gene>
<dbReference type="AlphaFoldDB" id="A0AAW1TPF0"/>
<keyword evidence="2" id="KW-1185">Reference proteome</keyword>
<organism evidence="1 2">
    <name type="scientific">Henosepilachna vigintioctopunctata</name>
    <dbReference type="NCBI Taxonomy" id="420089"/>
    <lineage>
        <taxon>Eukaryota</taxon>
        <taxon>Metazoa</taxon>
        <taxon>Ecdysozoa</taxon>
        <taxon>Arthropoda</taxon>
        <taxon>Hexapoda</taxon>
        <taxon>Insecta</taxon>
        <taxon>Pterygota</taxon>
        <taxon>Neoptera</taxon>
        <taxon>Endopterygota</taxon>
        <taxon>Coleoptera</taxon>
        <taxon>Polyphaga</taxon>
        <taxon>Cucujiformia</taxon>
        <taxon>Coccinelloidea</taxon>
        <taxon>Coccinellidae</taxon>
        <taxon>Epilachninae</taxon>
        <taxon>Epilachnini</taxon>
        <taxon>Henosepilachna</taxon>
    </lineage>
</organism>
<comment type="caution">
    <text evidence="1">The sequence shown here is derived from an EMBL/GenBank/DDBJ whole genome shotgun (WGS) entry which is preliminary data.</text>
</comment>
<dbReference type="Proteomes" id="UP001431783">
    <property type="component" value="Unassembled WGS sequence"/>
</dbReference>
<reference evidence="1 2" key="1">
    <citation type="submission" date="2023-03" db="EMBL/GenBank/DDBJ databases">
        <title>Genome insight into feeding habits of ladybird beetles.</title>
        <authorList>
            <person name="Li H.-S."/>
            <person name="Huang Y.-H."/>
            <person name="Pang H."/>
        </authorList>
    </citation>
    <scope>NUCLEOTIDE SEQUENCE [LARGE SCALE GENOMIC DNA]</scope>
    <source>
        <strain evidence="1">SYSU_2023b</strain>
        <tissue evidence="1">Whole body</tissue>
    </source>
</reference>
<accession>A0AAW1TPF0</accession>
<dbReference type="EMBL" id="JARQZJ010000002">
    <property type="protein sequence ID" value="KAK9870217.1"/>
    <property type="molecule type" value="Genomic_DNA"/>
</dbReference>
<proteinExistence type="predicted"/>
<sequence length="124" mass="14707">MNCSNSINQIQKNFKTVHNYTRYPEHGHSKTHCNKPFSFVKRDQQHDSKSYTEHDHTKENTSHMCLRYPANYKSRQVYKQLMQAKNQTIRNELSISCCQTPPQDKLTTNGLKANKEKHDEVFEY</sequence>
<evidence type="ECO:0000313" key="1">
    <source>
        <dbReference type="EMBL" id="KAK9870217.1"/>
    </source>
</evidence>
<name>A0AAW1TPF0_9CUCU</name>
<evidence type="ECO:0000313" key="2">
    <source>
        <dbReference type="Proteomes" id="UP001431783"/>
    </source>
</evidence>